<proteinExistence type="predicted"/>
<evidence type="ECO:0000256" key="1">
    <source>
        <dbReference type="SAM" id="MobiDB-lite"/>
    </source>
</evidence>
<feature type="region of interest" description="Disordered" evidence="1">
    <location>
        <begin position="287"/>
        <end position="310"/>
    </location>
</feature>
<sequence length="384" mass="44597">MSTKSVDINDQPLLTTSIKIENDADDDVLYDESSEIINRNDYFSNLPSTSTSVIASLSSAYKGKIEVTSKGRRKIFDGVRWQILCRRPECRKQTNKKSLCITHYKEEYETSMARASPWSNNLSLFQVPTYRKEQQLFHSKSIQNHLEDQNNTISTTDSIDNNEQLPFNTSSHQMINPEQIEHIENGRRTLLKNKRWAPLCKYDHVCRNHAKYDSLCIKHYEITQKRRRNLLKFHNYDKLHLHSNVYDEYRTVFTDNIAKRLKSNNELQTSPSSVTEQFEINSNENIHMSTGSLENNSRLLTSRSPGEESTSLKKHLHNTLSKSFPCDKQNTDQSVQTDLSIPLCCRIHQNGHSFYSTCKHYKSTINTKSEPQCIEINLFTSKFL</sequence>
<dbReference type="Proteomes" id="UP000663852">
    <property type="component" value="Unassembled WGS sequence"/>
</dbReference>
<reference evidence="2" key="1">
    <citation type="submission" date="2021-02" db="EMBL/GenBank/DDBJ databases">
        <authorList>
            <person name="Nowell W R."/>
        </authorList>
    </citation>
    <scope>NUCLEOTIDE SEQUENCE</scope>
</reference>
<dbReference type="AlphaFoldDB" id="A0A813N0S7"/>
<keyword evidence="4" id="KW-1185">Reference proteome</keyword>
<dbReference type="EMBL" id="CAJNOJ010000003">
    <property type="protein sequence ID" value="CAF0731651.1"/>
    <property type="molecule type" value="Genomic_DNA"/>
</dbReference>
<organism evidence="2 5">
    <name type="scientific">Adineta ricciae</name>
    <name type="common">Rotifer</name>
    <dbReference type="NCBI Taxonomy" id="249248"/>
    <lineage>
        <taxon>Eukaryota</taxon>
        <taxon>Metazoa</taxon>
        <taxon>Spiralia</taxon>
        <taxon>Gnathifera</taxon>
        <taxon>Rotifera</taxon>
        <taxon>Eurotatoria</taxon>
        <taxon>Bdelloidea</taxon>
        <taxon>Adinetida</taxon>
        <taxon>Adinetidae</taxon>
        <taxon>Adineta</taxon>
    </lineage>
</organism>
<gene>
    <name evidence="2" type="ORF">EDS130_LOCUS1133</name>
    <name evidence="3" type="ORF">XAT740_LOCUS2609</name>
</gene>
<feature type="compositionally biased region" description="Polar residues" evidence="1">
    <location>
        <begin position="287"/>
        <end position="309"/>
    </location>
</feature>
<evidence type="ECO:0000313" key="5">
    <source>
        <dbReference type="Proteomes" id="UP000663852"/>
    </source>
</evidence>
<evidence type="ECO:0000313" key="4">
    <source>
        <dbReference type="Proteomes" id="UP000663828"/>
    </source>
</evidence>
<dbReference type="EMBL" id="CAJNOR010000092">
    <property type="protein sequence ID" value="CAF0793565.1"/>
    <property type="molecule type" value="Genomic_DNA"/>
</dbReference>
<name>A0A813N0S7_ADIRI</name>
<evidence type="ECO:0000313" key="2">
    <source>
        <dbReference type="EMBL" id="CAF0731651.1"/>
    </source>
</evidence>
<dbReference type="OrthoDB" id="10023580at2759"/>
<accession>A0A813N0S7</accession>
<comment type="caution">
    <text evidence="2">The sequence shown here is derived from an EMBL/GenBank/DDBJ whole genome shotgun (WGS) entry which is preliminary data.</text>
</comment>
<protein>
    <submittedName>
        <fullName evidence="2">Uncharacterized protein</fullName>
    </submittedName>
</protein>
<dbReference type="Proteomes" id="UP000663828">
    <property type="component" value="Unassembled WGS sequence"/>
</dbReference>
<evidence type="ECO:0000313" key="3">
    <source>
        <dbReference type="EMBL" id="CAF0793565.1"/>
    </source>
</evidence>